<gene>
    <name evidence="1" type="ORF">MILVUS5_LOCUS6618</name>
</gene>
<proteinExistence type="predicted"/>
<evidence type="ECO:0000313" key="2">
    <source>
        <dbReference type="Proteomes" id="UP001177021"/>
    </source>
</evidence>
<dbReference type="Proteomes" id="UP001177021">
    <property type="component" value="Unassembled WGS sequence"/>
</dbReference>
<protein>
    <submittedName>
        <fullName evidence="1">Uncharacterized protein</fullName>
    </submittedName>
</protein>
<accession>A0ACB0IVW5</accession>
<dbReference type="EMBL" id="CASHSV030000002">
    <property type="protein sequence ID" value="CAJ2636050.1"/>
    <property type="molecule type" value="Genomic_DNA"/>
</dbReference>
<sequence>MDGDKVVPPAPQGLRPRIVYQNIVYVRIFLRMWRDELRIDSCKFFCSVEPWHWVNIWGVPLMGRAPKQIDSDCLIDQVSSKRTTSVAHGETCNIVFFPSRLTNLKFHRELGVLYGKWHMGDLVPTLCGMISFMGE</sequence>
<name>A0ACB0IVW5_TRIPR</name>
<comment type="caution">
    <text evidence="1">The sequence shown here is derived from an EMBL/GenBank/DDBJ whole genome shotgun (WGS) entry which is preliminary data.</text>
</comment>
<keyword evidence="2" id="KW-1185">Reference proteome</keyword>
<organism evidence="1 2">
    <name type="scientific">Trifolium pratense</name>
    <name type="common">Red clover</name>
    <dbReference type="NCBI Taxonomy" id="57577"/>
    <lineage>
        <taxon>Eukaryota</taxon>
        <taxon>Viridiplantae</taxon>
        <taxon>Streptophyta</taxon>
        <taxon>Embryophyta</taxon>
        <taxon>Tracheophyta</taxon>
        <taxon>Spermatophyta</taxon>
        <taxon>Magnoliopsida</taxon>
        <taxon>eudicotyledons</taxon>
        <taxon>Gunneridae</taxon>
        <taxon>Pentapetalae</taxon>
        <taxon>rosids</taxon>
        <taxon>fabids</taxon>
        <taxon>Fabales</taxon>
        <taxon>Fabaceae</taxon>
        <taxon>Papilionoideae</taxon>
        <taxon>50 kb inversion clade</taxon>
        <taxon>NPAAA clade</taxon>
        <taxon>Hologalegina</taxon>
        <taxon>IRL clade</taxon>
        <taxon>Trifolieae</taxon>
        <taxon>Trifolium</taxon>
    </lineage>
</organism>
<reference evidence="1" key="1">
    <citation type="submission" date="2023-10" db="EMBL/GenBank/DDBJ databases">
        <authorList>
            <person name="Rodriguez Cubillos JULIANA M."/>
            <person name="De Vega J."/>
        </authorList>
    </citation>
    <scope>NUCLEOTIDE SEQUENCE</scope>
</reference>
<evidence type="ECO:0000313" key="1">
    <source>
        <dbReference type="EMBL" id="CAJ2636050.1"/>
    </source>
</evidence>